<sequence length="227" mass="25263">MGHKFASFSVEDGCESGPVLMDGHLVHVSGSVDSTASGSWTLVEEDPSLGLISDGTTLTPSIGKSPASEDAQQVFDEKSKKVVAQEKAPWVGLFDDNRTPDVGYKLKYVKPVGNSAVLDDEDIDDVGQTVGYCLVGYFPTRHPGKQALMVLCKTWKVHFDYVPNINEWMVFKFKTEHDRGVVIRGGPYSVYGHPLLLKPLPKFFNFGDDDIKYVPVWINFPYLPWNF</sequence>
<evidence type="ECO:0000313" key="2">
    <source>
        <dbReference type="EMBL" id="KAK6134124.1"/>
    </source>
</evidence>
<dbReference type="Pfam" id="PF14111">
    <property type="entry name" value="DUF4283"/>
    <property type="match status" value="1"/>
</dbReference>
<proteinExistence type="predicted"/>
<comment type="caution">
    <text evidence="2">The sequence shown here is derived from an EMBL/GenBank/DDBJ whole genome shotgun (WGS) entry which is preliminary data.</text>
</comment>
<dbReference type="InterPro" id="IPR025558">
    <property type="entry name" value="DUF4283"/>
</dbReference>
<accession>A0ABR0VG29</accession>
<protein>
    <recommendedName>
        <fullName evidence="1">DUF4283 domain-containing protein</fullName>
    </recommendedName>
</protein>
<keyword evidence="3" id="KW-1185">Reference proteome</keyword>
<gene>
    <name evidence="2" type="ORF">DH2020_032124</name>
</gene>
<reference evidence="2 3" key="1">
    <citation type="journal article" date="2021" name="Comput. Struct. Biotechnol. J.">
        <title>De novo genome assembly of the potent medicinal plant Rehmannia glutinosa using nanopore technology.</title>
        <authorList>
            <person name="Ma L."/>
            <person name="Dong C."/>
            <person name="Song C."/>
            <person name="Wang X."/>
            <person name="Zheng X."/>
            <person name="Niu Y."/>
            <person name="Chen S."/>
            <person name="Feng W."/>
        </authorList>
    </citation>
    <scope>NUCLEOTIDE SEQUENCE [LARGE SCALE GENOMIC DNA]</scope>
    <source>
        <strain evidence="2">DH-2019</strain>
    </source>
</reference>
<dbReference type="PANTHER" id="PTHR31286:SF180">
    <property type="entry name" value="OS10G0362600 PROTEIN"/>
    <property type="match status" value="1"/>
</dbReference>
<evidence type="ECO:0000259" key="1">
    <source>
        <dbReference type="Pfam" id="PF14111"/>
    </source>
</evidence>
<dbReference type="InterPro" id="IPR040256">
    <property type="entry name" value="At4g02000-like"/>
</dbReference>
<feature type="domain" description="DUF4283" evidence="1">
    <location>
        <begin position="131"/>
        <end position="206"/>
    </location>
</feature>
<dbReference type="EMBL" id="JABTTQ020001175">
    <property type="protein sequence ID" value="KAK6134124.1"/>
    <property type="molecule type" value="Genomic_DNA"/>
</dbReference>
<evidence type="ECO:0000313" key="3">
    <source>
        <dbReference type="Proteomes" id="UP001318860"/>
    </source>
</evidence>
<organism evidence="2 3">
    <name type="scientific">Rehmannia glutinosa</name>
    <name type="common">Chinese foxglove</name>
    <dbReference type="NCBI Taxonomy" id="99300"/>
    <lineage>
        <taxon>Eukaryota</taxon>
        <taxon>Viridiplantae</taxon>
        <taxon>Streptophyta</taxon>
        <taxon>Embryophyta</taxon>
        <taxon>Tracheophyta</taxon>
        <taxon>Spermatophyta</taxon>
        <taxon>Magnoliopsida</taxon>
        <taxon>eudicotyledons</taxon>
        <taxon>Gunneridae</taxon>
        <taxon>Pentapetalae</taxon>
        <taxon>asterids</taxon>
        <taxon>lamiids</taxon>
        <taxon>Lamiales</taxon>
        <taxon>Orobanchaceae</taxon>
        <taxon>Rehmannieae</taxon>
        <taxon>Rehmannia</taxon>
    </lineage>
</organism>
<dbReference type="PANTHER" id="PTHR31286">
    <property type="entry name" value="GLYCINE-RICH CELL WALL STRUCTURAL PROTEIN 1.8-LIKE"/>
    <property type="match status" value="1"/>
</dbReference>
<name>A0ABR0VG29_REHGL</name>
<dbReference type="Proteomes" id="UP001318860">
    <property type="component" value="Unassembled WGS sequence"/>
</dbReference>